<dbReference type="AlphaFoldDB" id="A0A0E9UZ56"/>
<evidence type="ECO:0000313" key="1">
    <source>
        <dbReference type="EMBL" id="JAH70470.1"/>
    </source>
</evidence>
<protein>
    <submittedName>
        <fullName evidence="1">Uncharacterized protein</fullName>
    </submittedName>
</protein>
<organism evidence="1">
    <name type="scientific">Anguilla anguilla</name>
    <name type="common">European freshwater eel</name>
    <name type="synonym">Muraena anguilla</name>
    <dbReference type="NCBI Taxonomy" id="7936"/>
    <lineage>
        <taxon>Eukaryota</taxon>
        <taxon>Metazoa</taxon>
        <taxon>Chordata</taxon>
        <taxon>Craniata</taxon>
        <taxon>Vertebrata</taxon>
        <taxon>Euteleostomi</taxon>
        <taxon>Actinopterygii</taxon>
        <taxon>Neopterygii</taxon>
        <taxon>Teleostei</taxon>
        <taxon>Anguilliformes</taxon>
        <taxon>Anguillidae</taxon>
        <taxon>Anguilla</taxon>
    </lineage>
</organism>
<reference evidence="1" key="1">
    <citation type="submission" date="2014-11" db="EMBL/GenBank/DDBJ databases">
        <authorList>
            <person name="Amaro Gonzalez C."/>
        </authorList>
    </citation>
    <scope>NUCLEOTIDE SEQUENCE</scope>
</reference>
<accession>A0A0E9UZ56</accession>
<proteinExistence type="predicted"/>
<sequence length="50" mass="5738">MAGFRQQEMFPPGGQISWARMRRAMADYFFMPVDGNWQNNSSISTALHSI</sequence>
<name>A0A0E9UZ56_ANGAN</name>
<reference evidence="1" key="2">
    <citation type="journal article" date="2015" name="Fish Shellfish Immunol.">
        <title>Early steps in the European eel (Anguilla anguilla)-Vibrio vulnificus interaction in the gills: Role of the RtxA13 toxin.</title>
        <authorList>
            <person name="Callol A."/>
            <person name="Pajuelo D."/>
            <person name="Ebbesson L."/>
            <person name="Teles M."/>
            <person name="MacKenzie S."/>
            <person name="Amaro C."/>
        </authorList>
    </citation>
    <scope>NUCLEOTIDE SEQUENCE</scope>
</reference>
<dbReference type="EMBL" id="GBXM01038107">
    <property type="protein sequence ID" value="JAH70470.1"/>
    <property type="molecule type" value="Transcribed_RNA"/>
</dbReference>